<evidence type="ECO:0000256" key="6">
    <source>
        <dbReference type="SAM" id="SignalP"/>
    </source>
</evidence>
<dbReference type="RefSeq" id="WP_219536381.1">
    <property type="nucleotide sequence ID" value="NZ_JAHKRM010000030.1"/>
</dbReference>
<sequence length="243" mass="25105">MKQARMALPAFMVVVSAGTAAGGAAERSAVAEAEDDSGTDDRYGHGTHVADIVTGNGSAARGKYVGVAPDATLLNGKVLNDTGSGEFSWIVAGMEWAAERGADVVNMSLGSILHTDGKGPLDLAVNELTRRSGTLFVVAAGNEGPGNGSFRSPGAPRGQKPCQCGQQRPIGPVRSRPGDLTTQDGDLMTQHQDLHLLGGVAPRKERQPAEQPAAGTGGVRTRVLRMEGEVRCRGHVCSGGRQA</sequence>
<dbReference type="Proteomes" id="UP001597097">
    <property type="component" value="Unassembled WGS sequence"/>
</dbReference>
<organism evidence="8 9">
    <name type="scientific">Nonomuraea guangzhouensis</name>
    <dbReference type="NCBI Taxonomy" id="1291555"/>
    <lineage>
        <taxon>Bacteria</taxon>
        <taxon>Bacillati</taxon>
        <taxon>Actinomycetota</taxon>
        <taxon>Actinomycetes</taxon>
        <taxon>Streptosporangiales</taxon>
        <taxon>Streptosporangiaceae</taxon>
        <taxon>Nonomuraea</taxon>
    </lineage>
</organism>
<feature type="chain" id="PRO_5045261373" evidence="6">
    <location>
        <begin position="21"/>
        <end position="243"/>
    </location>
</feature>
<dbReference type="Pfam" id="PF00082">
    <property type="entry name" value="Peptidase_S8"/>
    <property type="match status" value="1"/>
</dbReference>
<keyword evidence="1" id="KW-0645">Protease</keyword>
<feature type="domain" description="Peptidase S8/S53" evidence="7">
    <location>
        <begin position="30"/>
        <end position="155"/>
    </location>
</feature>
<feature type="region of interest" description="Disordered" evidence="5">
    <location>
        <begin position="144"/>
        <end position="178"/>
    </location>
</feature>
<dbReference type="PANTHER" id="PTHR43806:SF11">
    <property type="entry name" value="CEREVISIN-RELATED"/>
    <property type="match status" value="1"/>
</dbReference>
<feature type="signal peptide" evidence="6">
    <location>
        <begin position="1"/>
        <end position="20"/>
    </location>
</feature>
<evidence type="ECO:0000256" key="2">
    <source>
        <dbReference type="ARBA" id="ARBA00022801"/>
    </source>
</evidence>
<dbReference type="InterPro" id="IPR050131">
    <property type="entry name" value="Peptidase_S8_subtilisin-like"/>
</dbReference>
<dbReference type="EMBL" id="JBHUCM010000041">
    <property type="protein sequence ID" value="MFD1543761.1"/>
    <property type="molecule type" value="Genomic_DNA"/>
</dbReference>
<comment type="caution">
    <text evidence="8">The sequence shown here is derived from an EMBL/GenBank/DDBJ whole genome shotgun (WGS) entry which is preliminary data.</text>
</comment>
<feature type="region of interest" description="Disordered" evidence="5">
    <location>
        <begin position="25"/>
        <end position="44"/>
    </location>
</feature>
<comment type="similarity">
    <text evidence="4">Belongs to the peptidase S8 family.</text>
</comment>
<evidence type="ECO:0000313" key="8">
    <source>
        <dbReference type="EMBL" id="MFD1543761.1"/>
    </source>
</evidence>
<protein>
    <submittedName>
        <fullName evidence="8">S8 family serine peptidase</fullName>
    </submittedName>
</protein>
<evidence type="ECO:0000313" key="9">
    <source>
        <dbReference type="Proteomes" id="UP001597097"/>
    </source>
</evidence>
<evidence type="ECO:0000256" key="3">
    <source>
        <dbReference type="ARBA" id="ARBA00022825"/>
    </source>
</evidence>
<evidence type="ECO:0000259" key="7">
    <source>
        <dbReference type="Pfam" id="PF00082"/>
    </source>
</evidence>
<evidence type="ECO:0000256" key="4">
    <source>
        <dbReference type="PROSITE-ProRule" id="PRU01240"/>
    </source>
</evidence>
<comment type="caution">
    <text evidence="4">Lacks conserved residue(s) required for the propagation of feature annotation.</text>
</comment>
<keyword evidence="9" id="KW-1185">Reference proteome</keyword>
<gene>
    <name evidence="8" type="ORF">ACFSJ0_42425</name>
</gene>
<name>A0ABW4GN81_9ACTN</name>
<keyword evidence="2" id="KW-0378">Hydrolase</keyword>
<accession>A0ABW4GN81</accession>
<keyword evidence="6" id="KW-0732">Signal</keyword>
<keyword evidence="3" id="KW-0720">Serine protease</keyword>
<evidence type="ECO:0000256" key="1">
    <source>
        <dbReference type="ARBA" id="ARBA00022670"/>
    </source>
</evidence>
<dbReference type="PANTHER" id="PTHR43806">
    <property type="entry name" value="PEPTIDASE S8"/>
    <property type="match status" value="1"/>
</dbReference>
<evidence type="ECO:0000256" key="5">
    <source>
        <dbReference type="SAM" id="MobiDB-lite"/>
    </source>
</evidence>
<reference evidence="9" key="1">
    <citation type="journal article" date="2019" name="Int. J. Syst. Evol. Microbiol.">
        <title>The Global Catalogue of Microorganisms (GCM) 10K type strain sequencing project: providing services to taxonomists for standard genome sequencing and annotation.</title>
        <authorList>
            <consortium name="The Broad Institute Genomics Platform"/>
            <consortium name="The Broad Institute Genome Sequencing Center for Infectious Disease"/>
            <person name="Wu L."/>
            <person name="Ma J."/>
        </authorList>
    </citation>
    <scope>NUCLEOTIDE SEQUENCE [LARGE SCALE GENOMIC DNA]</scope>
    <source>
        <strain evidence="9">CGMCC 1.15399</strain>
    </source>
</reference>
<dbReference type="PROSITE" id="PS51892">
    <property type="entry name" value="SUBTILASE"/>
    <property type="match status" value="1"/>
</dbReference>
<dbReference type="InterPro" id="IPR000209">
    <property type="entry name" value="Peptidase_S8/S53_dom"/>
</dbReference>
<proteinExistence type="inferred from homology"/>